<feature type="region of interest" description="Disordered" evidence="1">
    <location>
        <begin position="339"/>
        <end position="544"/>
    </location>
</feature>
<feature type="compositionally biased region" description="Polar residues" evidence="1">
    <location>
        <begin position="477"/>
        <end position="489"/>
    </location>
</feature>
<feature type="compositionally biased region" description="Low complexity" evidence="1">
    <location>
        <begin position="354"/>
        <end position="363"/>
    </location>
</feature>
<keyword evidence="2" id="KW-0812">Transmembrane</keyword>
<feature type="transmembrane region" description="Helical" evidence="2">
    <location>
        <begin position="176"/>
        <end position="195"/>
    </location>
</feature>
<feature type="compositionally biased region" description="Basic and acidic residues" evidence="1">
    <location>
        <begin position="519"/>
        <end position="530"/>
    </location>
</feature>
<evidence type="ECO:0000313" key="4">
    <source>
        <dbReference type="EMBL" id="MDB0572413.1"/>
    </source>
</evidence>
<dbReference type="AlphaFoldDB" id="A0AAW5ZSN5"/>
<feature type="transmembrane region" description="Helical" evidence="2">
    <location>
        <begin position="150"/>
        <end position="170"/>
    </location>
</feature>
<feature type="compositionally biased region" description="Gly residues" evidence="1">
    <location>
        <begin position="364"/>
        <end position="373"/>
    </location>
</feature>
<feature type="compositionally biased region" description="Low complexity" evidence="1">
    <location>
        <begin position="383"/>
        <end position="393"/>
    </location>
</feature>
<accession>A0AAW5ZSN5</accession>
<dbReference type="Proteomes" id="UP001144050">
    <property type="component" value="Unassembled WGS sequence"/>
</dbReference>
<sequence length="568" mass="56671">MKINRGLVAGALLLISGAALAQAQPGMDGVQDVVTQALKSSAVNQIEPKVRGWLGGFLILQYVLTNGRMLLQGGDLEKAFAKLFLAISWAGVCLTAVTYGPEFIDSVGNDLLGHFLSSVPSASAVLAAVVPLATTILAAAGAISGFNTALASILVGVFWVVAGGGVYLAFKVFMYYLELAMIVALSPLCFVLLGLDSFKEQGFAPLKSLISLVYRVVLFGCIFGAFKFVTNYAVDAFNAINWMDITSVGTNVKTAVSCLFSYPVLLFLAFKADSIAATLAGGSSSLGTGDVGQAIAAGAAAGAAASAAGSATTGAAVTAPKSMASFMSKLLGGSSVSNASAMGSGGGDPPSFNAPKPALSAGAPAGGSAGGGASAPQPPSRPPSGAASPPMSSNVASGRYGDSLPGEGTGQRDAPNAPSAVQSAATEGTNGASEAGQAAGTPAGLQGNSADGPTTAPGTSLQGSAAEQARAVPEASPATSSNKNDTSGRYGTELPEAASPAPGKASNAAISGPPASESSRLEEKLEKLVDHMTQPKKPTLGERLGEANRHLQQEQAETRIAMSAHAND</sequence>
<dbReference type="RefSeq" id="WP_271656894.1">
    <property type="nucleotide sequence ID" value="NZ_JAIVFG010000028.1"/>
</dbReference>
<comment type="caution">
    <text evidence="4">The sequence shown here is derived from an EMBL/GenBank/DDBJ whole genome shotgun (WGS) entry which is preliminary data.</text>
</comment>
<feature type="compositionally biased region" description="Polar residues" evidence="1">
    <location>
        <begin position="446"/>
        <end position="465"/>
    </location>
</feature>
<feature type="transmembrane region" description="Helical" evidence="2">
    <location>
        <begin position="121"/>
        <end position="143"/>
    </location>
</feature>
<proteinExistence type="predicted"/>
<feature type="transmembrane region" description="Helical" evidence="2">
    <location>
        <begin position="83"/>
        <end position="101"/>
    </location>
</feature>
<feature type="transmembrane region" description="Helical" evidence="2">
    <location>
        <begin position="254"/>
        <end position="270"/>
    </location>
</feature>
<feature type="transmembrane region" description="Helical" evidence="2">
    <location>
        <begin position="216"/>
        <end position="234"/>
    </location>
</feature>
<protein>
    <submittedName>
        <fullName evidence="4">Uncharacterized protein</fullName>
    </submittedName>
</protein>
<evidence type="ECO:0000256" key="1">
    <source>
        <dbReference type="SAM" id="MobiDB-lite"/>
    </source>
</evidence>
<name>A0AAW5ZSN5_RALSL</name>
<keyword evidence="2" id="KW-0472">Membrane</keyword>
<feature type="compositionally biased region" description="Polar residues" evidence="1">
    <location>
        <begin position="419"/>
        <end position="432"/>
    </location>
</feature>
<evidence type="ECO:0000313" key="5">
    <source>
        <dbReference type="Proteomes" id="UP001144050"/>
    </source>
</evidence>
<evidence type="ECO:0000256" key="3">
    <source>
        <dbReference type="SAM" id="SignalP"/>
    </source>
</evidence>
<organism evidence="4 5">
    <name type="scientific">Ralstonia solanacearum</name>
    <name type="common">Pseudomonas solanacearum</name>
    <dbReference type="NCBI Taxonomy" id="305"/>
    <lineage>
        <taxon>Bacteria</taxon>
        <taxon>Pseudomonadati</taxon>
        <taxon>Pseudomonadota</taxon>
        <taxon>Betaproteobacteria</taxon>
        <taxon>Burkholderiales</taxon>
        <taxon>Burkholderiaceae</taxon>
        <taxon>Ralstonia</taxon>
        <taxon>Ralstonia solanacearum species complex</taxon>
    </lineage>
</organism>
<keyword evidence="3" id="KW-0732">Signal</keyword>
<evidence type="ECO:0000256" key="2">
    <source>
        <dbReference type="SAM" id="Phobius"/>
    </source>
</evidence>
<reference evidence="4" key="1">
    <citation type="submission" date="2021-09" db="EMBL/GenBank/DDBJ databases">
        <title>Genomic analysis of Ralstonia spp.</title>
        <authorList>
            <person name="Aburjaile F."/>
            <person name="Ariute J.C."/>
            <person name="Pais A.K.L."/>
            <person name="Albuquerque G.M.R."/>
            <person name="Silva A.M.F."/>
            <person name="Brenig B."/>
            <person name="Azevedo V."/>
            <person name="Matiuzzi M."/>
            <person name="Ramos R."/>
            <person name="Goes-Neto A."/>
            <person name="Soares S."/>
            <person name="Iseppon A.M.B."/>
            <person name="Souza E."/>
            <person name="Gama M."/>
        </authorList>
    </citation>
    <scope>NUCLEOTIDE SEQUENCE</scope>
    <source>
        <strain evidence="4">CCRMRs91</strain>
    </source>
</reference>
<dbReference type="EMBL" id="JAIVFG010000028">
    <property type="protein sequence ID" value="MDB0572413.1"/>
    <property type="molecule type" value="Genomic_DNA"/>
</dbReference>
<feature type="chain" id="PRO_5043834863" evidence="3">
    <location>
        <begin position="22"/>
        <end position="568"/>
    </location>
</feature>
<gene>
    <name evidence="4" type="ORF">LBW59_16755</name>
</gene>
<feature type="signal peptide" evidence="3">
    <location>
        <begin position="1"/>
        <end position="21"/>
    </location>
</feature>
<keyword evidence="2" id="KW-1133">Transmembrane helix</keyword>